<dbReference type="EMBL" id="PVUH01000009">
    <property type="protein sequence ID" value="PRW92358.1"/>
    <property type="molecule type" value="Genomic_DNA"/>
</dbReference>
<dbReference type="Gene3D" id="1.20.1480.40">
    <property type="entry name" value="Uncharacterised protein PF16133, DUF4844"/>
    <property type="match status" value="1"/>
</dbReference>
<proteinExistence type="predicted"/>
<dbReference type="RefSeq" id="WP_060765512.1">
    <property type="nucleotide sequence ID" value="NZ_LCYA01000343.1"/>
</dbReference>
<gene>
    <name evidence="2" type="ORF">C7A10_16055</name>
    <name evidence="1" type="ORF">PFLmoz3_06352</name>
</gene>
<dbReference type="EMBL" id="LCYA01000343">
    <property type="protein sequence ID" value="KWV68200.1"/>
    <property type="molecule type" value="Genomic_DNA"/>
</dbReference>
<reference evidence="2 4" key="2">
    <citation type="submission" date="2018-03" db="EMBL/GenBank/DDBJ databases">
        <title>Blue discolouration in mozzarella cheese caused by Pseudomonas fluorescens.</title>
        <authorList>
            <person name="Chiesa F."/>
            <person name="Dalmasso A."/>
            <person name="Lomonaco S."/>
        </authorList>
    </citation>
    <scope>NUCLEOTIDE SEQUENCE [LARGE SCALE GENOMIC DNA]</scope>
    <source>
        <strain evidence="2 4">11293</strain>
    </source>
</reference>
<evidence type="ECO:0000313" key="3">
    <source>
        <dbReference type="Proteomes" id="UP000061348"/>
    </source>
</evidence>
<dbReference type="Proteomes" id="UP000239731">
    <property type="component" value="Unassembled WGS sequence"/>
</dbReference>
<evidence type="ECO:0000313" key="2">
    <source>
        <dbReference type="EMBL" id="PRW92358.1"/>
    </source>
</evidence>
<protein>
    <submittedName>
        <fullName evidence="1">Uncharacterized protein</fullName>
    </submittedName>
</protein>
<comment type="caution">
    <text evidence="1">The sequence shown here is derived from an EMBL/GenBank/DDBJ whole genome shotgun (WGS) entry which is preliminary data.</text>
</comment>
<name>A0A109KFE6_PSEFL</name>
<evidence type="ECO:0000313" key="1">
    <source>
        <dbReference type="EMBL" id="KWV68200.1"/>
    </source>
</evidence>
<accession>A0A109KFE6</accession>
<dbReference type="InterPro" id="IPR038360">
    <property type="entry name" value="DUF4844_sf"/>
</dbReference>
<dbReference type="AlphaFoldDB" id="A0A109KFE6"/>
<dbReference type="PATRIC" id="fig|294.194.peg.7083"/>
<sequence>MKNKELQDFQKHHLNLEGEKKLIAKITRLLEALISELQQLPEKTNQSTILEHFKKCIFNINYFENEIETIERESIFEHIYTLGKIVGLDPTSEYADEWRGDW</sequence>
<reference evidence="1 3" key="1">
    <citation type="submission" date="2015-05" db="EMBL/GenBank/DDBJ databases">
        <title>A genomic and transcriptomic approach to investigate the blue pigment phenotype in Pseudomonas fluorescens.</title>
        <authorList>
            <person name="Andreani N.A."/>
            <person name="Cardazzo B."/>
        </authorList>
    </citation>
    <scope>NUCLEOTIDE SEQUENCE [LARGE SCALE GENOMIC DNA]</scope>
    <source>
        <strain evidence="1 3">Ps_22</strain>
    </source>
</reference>
<dbReference type="Proteomes" id="UP000061348">
    <property type="component" value="Unassembled WGS sequence"/>
</dbReference>
<organism evidence="1 3">
    <name type="scientific">Pseudomonas fluorescens</name>
    <dbReference type="NCBI Taxonomy" id="294"/>
    <lineage>
        <taxon>Bacteria</taxon>
        <taxon>Pseudomonadati</taxon>
        <taxon>Pseudomonadota</taxon>
        <taxon>Gammaproteobacteria</taxon>
        <taxon>Pseudomonadales</taxon>
        <taxon>Pseudomonadaceae</taxon>
        <taxon>Pseudomonas</taxon>
    </lineage>
</organism>
<evidence type="ECO:0000313" key="4">
    <source>
        <dbReference type="Proteomes" id="UP000239731"/>
    </source>
</evidence>